<gene>
    <name evidence="7" type="ORF">I6G66_13630</name>
</gene>
<dbReference type="PROSITE" id="PS51186">
    <property type="entry name" value="GNAT"/>
    <property type="match status" value="1"/>
</dbReference>
<evidence type="ECO:0000256" key="5">
    <source>
        <dbReference type="ARBA" id="ARBA00049880"/>
    </source>
</evidence>
<organism evidence="7 8">
    <name type="scientific">Delftia acidovorans</name>
    <name type="common">Pseudomonas acidovorans</name>
    <name type="synonym">Comamonas acidovorans</name>
    <dbReference type="NCBI Taxonomy" id="80866"/>
    <lineage>
        <taxon>Bacteria</taxon>
        <taxon>Pseudomonadati</taxon>
        <taxon>Pseudomonadota</taxon>
        <taxon>Betaproteobacteria</taxon>
        <taxon>Burkholderiales</taxon>
        <taxon>Comamonadaceae</taxon>
        <taxon>Delftia</taxon>
    </lineage>
</organism>
<evidence type="ECO:0000313" key="7">
    <source>
        <dbReference type="EMBL" id="QPS10964.1"/>
    </source>
</evidence>
<protein>
    <submittedName>
        <fullName evidence="7">GNAT family N-acetyltransferase</fullName>
    </submittedName>
</protein>
<keyword evidence="4" id="KW-0012">Acyltransferase</keyword>
<dbReference type="PANTHER" id="PTHR36449">
    <property type="entry name" value="ACETYLTRANSFERASE-RELATED"/>
    <property type="match status" value="1"/>
</dbReference>
<evidence type="ECO:0000256" key="3">
    <source>
        <dbReference type="ARBA" id="ARBA00022679"/>
    </source>
</evidence>
<evidence type="ECO:0000256" key="4">
    <source>
        <dbReference type="ARBA" id="ARBA00023315"/>
    </source>
</evidence>
<dbReference type="Proteomes" id="UP000594778">
    <property type="component" value="Chromosome"/>
</dbReference>
<name>A0A7T2S8N2_DELAC</name>
<dbReference type="InterPro" id="IPR000182">
    <property type="entry name" value="GNAT_dom"/>
</dbReference>
<sequence length="178" mass="19395">MGFELRELASGDGCNALSLGSEAFAPLKSFLRKEAKKLHQEHLARTFVLVPEGETKVLAYITTLCTHVAVEQFDEPAVLDGFRYKDYPAIKPARLAVDTSLQGQGVGSQLVDFVIALITDHVMPYTGCRFLVVDAKPESVRFYAAKGFLPIGTSTDGPTATTTMFIDLRRVLAAIGRT</sequence>
<dbReference type="InterPro" id="IPR016181">
    <property type="entry name" value="Acyl_CoA_acyltransferase"/>
</dbReference>
<dbReference type="EMBL" id="CP065668">
    <property type="protein sequence ID" value="QPS10964.1"/>
    <property type="molecule type" value="Genomic_DNA"/>
</dbReference>
<dbReference type="PANTHER" id="PTHR36449:SF1">
    <property type="entry name" value="ACETYLTRANSFERASE"/>
    <property type="match status" value="1"/>
</dbReference>
<evidence type="ECO:0000256" key="1">
    <source>
        <dbReference type="ARBA" id="ARBA00022491"/>
    </source>
</evidence>
<dbReference type="Gene3D" id="3.40.630.30">
    <property type="match status" value="1"/>
</dbReference>
<dbReference type="SUPFAM" id="SSF55729">
    <property type="entry name" value="Acyl-CoA N-acyltransferases (Nat)"/>
    <property type="match status" value="1"/>
</dbReference>
<evidence type="ECO:0000313" key="8">
    <source>
        <dbReference type="Proteomes" id="UP000594778"/>
    </source>
</evidence>
<reference evidence="7 8" key="1">
    <citation type="submission" date="2020-12" db="EMBL/GenBank/DDBJ databases">
        <title>FDA dAtabase for Regulatory Grade micrObial Sequences (FDA-ARGOS): Supporting development and validation of Infectious Disease Dx tests.</title>
        <authorList>
            <person name="Sproer C."/>
            <person name="Gronow S."/>
            <person name="Severitt S."/>
            <person name="Schroder I."/>
            <person name="Tallon L."/>
            <person name="Sadzewicz L."/>
            <person name="Zhao X."/>
            <person name="Boylan J."/>
            <person name="Ott S."/>
            <person name="Bowen H."/>
            <person name="Vavikolanu K."/>
            <person name="Mehta A."/>
            <person name="Aluvathingal J."/>
            <person name="Nadendla S."/>
            <person name="Lowell S."/>
            <person name="Myers T."/>
            <person name="Yan Y."/>
            <person name="Sichtig H."/>
        </authorList>
    </citation>
    <scope>NUCLEOTIDE SEQUENCE [LARGE SCALE GENOMIC DNA]</scope>
    <source>
        <strain evidence="7 8">FDAARGOS_909</strain>
    </source>
</reference>
<keyword evidence="1" id="KW-0678">Repressor</keyword>
<dbReference type="GO" id="GO:0016747">
    <property type="term" value="F:acyltransferase activity, transferring groups other than amino-acyl groups"/>
    <property type="evidence" value="ECO:0007669"/>
    <property type="project" value="InterPro"/>
</dbReference>
<comment type="catalytic activity">
    <reaction evidence="5">
        <text>glycyl-tRNA(Gly) + acetyl-CoA = N-acetylglycyl-tRNA(Gly) + CoA + H(+)</text>
        <dbReference type="Rhea" id="RHEA:81867"/>
        <dbReference type="Rhea" id="RHEA-COMP:9683"/>
        <dbReference type="Rhea" id="RHEA-COMP:19766"/>
        <dbReference type="ChEBI" id="CHEBI:15378"/>
        <dbReference type="ChEBI" id="CHEBI:57287"/>
        <dbReference type="ChEBI" id="CHEBI:57288"/>
        <dbReference type="ChEBI" id="CHEBI:78522"/>
        <dbReference type="ChEBI" id="CHEBI:232036"/>
    </reaction>
</comment>
<dbReference type="Pfam" id="PF13508">
    <property type="entry name" value="Acetyltransf_7"/>
    <property type="match status" value="1"/>
</dbReference>
<dbReference type="RefSeq" id="WP_197957238.1">
    <property type="nucleotide sequence ID" value="NZ_CP065668.1"/>
</dbReference>
<proteinExistence type="predicted"/>
<dbReference type="AlphaFoldDB" id="A0A7T2S8N2"/>
<evidence type="ECO:0000259" key="6">
    <source>
        <dbReference type="PROSITE" id="PS51186"/>
    </source>
</evidence>
<accession>A0A7T2S8N2</accession>
<keyword evidence="2" id="KW-1277">Toxin-antitoxin system</keyword>
<keyword evidence="3 7" id="KW-0808">Transferase</keyword>
<feature type="domain" description="N-acetyltransferase" evidence="6">
    <location>
        <begin position="3"/>
        <end position="169"/>
    </location>
</feature>
<evidence type="ECO:0000256" key="2">
    <source>
        <dbReference type="ARBA" id="ARBA00022649"/>
    </source>
</evidence>
<dbReference type="CDD" id="cd04301">
    <property type="entry name" value="NAT_SF"/>
    <property type="match status" value="1"/>
</dbReference>